<evidence type="ECO:0000313" key="1">
    <source>
        <dbReference type="EMBL" id="KAH6936788.1"/>
    </source>
</evidence>
<organism evidence="1 2">
    <name type="scientific">Hyalomma asiaticum</name>
    <name type="common">Tick</name>
    <dbReference type="NCBI Taxonomy" id="266040"/>
    <lineage>
        <taxon>Eukaryota</taxon>
        <taxon>Metazoa</taxon>
        <taxon>Ecdysozoa</taxon>
        <taxon>Arthropoda</taxon>
        <taxon>Chelicerata</taxon>
        <taxon>Arachnida</taxon>
        <taxon>Acari</taxon>
        <taxon>Parasitiformes</taxon>
        <taxon>Ixodida</taxon>
        <taxon>Ixodoidea</taxon>
        <taxon>Ixodidae</taxon>
        <taxon>Hyalomminae</taxon>
        <taxon>Hyalomma</taxon>
    </lineage>
</organism>
<dbReference type="EMBL" id="CM023483">
    <property type="protein sequence ID" value="KAH6936788.1"/>
    <property type="molecule type" value="Genomic_DNA"/>
</dbReference>
<name>A0ACB7SQ00_HYAAI</name>
<gene>
    <name evidence="1" type="ORF">HPB50_022135</name>
</gene>
<accession>A0ACB7SQ00</accession>
<keyword evidence="2" id="KW-1185">Reference proteome</keyword>
<sequence>MDMQVAKDDREGSNIRGVKDGGDPGPETAAALVQACIWTANRQFVEEPRSAGPQALQCFWQYIKRQNRRTPQRTLRRPSDGEEVEEELQELLDICGKEMGRIRLHFSPTKCVVMVWRHQTYGQARRGDCDNRLELLSVLSLCELAGEGCDDVFCDTTPIADNFRLQAVV</sequence>
<reference evidence="1" key="1">
    <citation type="submission" date="2020-05" db="EMBL/GenBank/DDBJ databases">
        <title>Large-scale comparative analyses of tick genomes elucidate their genetic diversity and vector capacities.</title>
        <authorList>
            <person name="Jia N."/>
            <person name="Wang J."/>
            <person name="Shi W."/>
            <person name="Du L."/>
            <person name="Sun Y."/>
            <person name="Zhan W."/>
            <person name="Jiang J."/>
            <person name="Wang Q."/>
            <person name="Zhang B."/>
            <person name="Ji P."/>
            <person name="Sakyi L.B."/>
            <person name="Cui X."/>
            <person name="Yuan T."/>
            <person name="Jiang B."/>
            <person name="Yang W."/>
            <person name="Lam T.T.-Y."/>
            <person name="Chang Q."/>
            <person name="Ding S."/>
            <person name="Wang X."/>
            <person name="Zhu J."/>
            <person name="Ruan X."/>
            <person name="Zhao L."/>
            <person name="Wei J."/>
            <person name="Que T."/>
            <person name="Du C."/>
            <person name="Cheng J."/>
            <person name="Dai P."/>
            <person name="Han X."/>
            <person name="Huang E."/>
            <person name="Gao Y."/>
            <person name="Liu J."/>
            <person name="Shao H."/>
            <person name="Ye R."/>
            <person name="Li L."/>
            <person name="Wei W."/>
            <person name="Wang X."/>
            <person name="Wang C."/>
            <person name="Yang T."/>
            <person name="Huo Q."/>
            <person name="Li W."/>
            <person name="Guo W."/>
            <person name="Chen H."/>
            <person name="Zhou L."/>
            <person name="Ni X."/>
            <person name="Tian J."/>
            <person name="Zhou Y."/>
            <person name="Sheng Y."/>
            <person name="Liu T."/>
            <person name="Pan Y."/>
            <person name="Xia L."/>
            <person name="Li J."/>
            <person name="Zhao F."/>
            <person name="Cao W."/>
        </authorList>
    </citation>
    <scope>NUCLEOTIDE SEQUENCE</scope>
    <source>
        <strain evidence="1">Hyas-2018</strain>
    </source>
</reference>
<proteinExistence type="predicted"/>
<protein>
    <submittedName>
        <fullName evidence="1">Uncharacterized protein</fullName>
    </submittedName>
</protein>
<comment type="caution">
    <text evidence="1">The sequence shown here is derived from an EMBL/GenBank/DDBJ whole genome shotgun (WGS) entry which is preliminary data.</text>
</comment>
<dbReference type="Proteomes" id="UP000821845">
    <property type="component" value="Chromosome 3"/>
</dbReference>
<evidence type="ECO:0000313" key="2">
    <source>
        <dbReference type="Proteomes" id="UP000821845"/>
    </source>
</evidence>